<dbReference type="PANTHER" id="PTHR43630:SF2">
    <property type="entry name" value="GLYCOSYLTRANSFERASE"/>
    <property type="match status" value="1"/>
</dbReference>
<dbReference type="AlphaFoldDB" id="A0A6M3LAW3"/>
<proteinExistence type="predicted"/>
<accession>A0A6M3LAW3</accession>
<organism evidence="2">
    <name type="scientific">viral metagenome</name>
    <dbReference type="NCBI Taxonomy" id="1070528"/>
    <lineage>
        <taxon>unclassified sequences</taxon>
        <taxon>metagenomes</taxon>
        <taxon>organismal metagenomes</taxon>
    </lineage>
</organism>
<protein>
    <submittedName>
        <fullName evidence="2">Putative glycosyltransferase</fullName>
    </submittedName>
</protein>
<evidence type="ECO:0000259" key="1">
    <source>
        <dbReference type="Pfam" id="PF00535"/>
    </source>
</evidence>
<dbReference type="PANTHER" id="PTHR43630">
    <property type="entry name" value="POLY-BETA-1,6-N-ACETYL-D-GLUCOSAMINE SYNTHASE"/>
    <property type="match status" value="1"/>
</dbReference>
<dbReference type="Gene3D" id="1.25.40.10">
    <property type="entry name" value="Tetratricopeptide repeat domain"/>
    <property type="match status" value="1"/>
</dbReference>
<dbReference type="InterPro" id="IPR011990">
    <property type="entry name" value="TPR-like_helical_dom_sf"/>
</dbReference>
<dbReference type="InterPro" id="IPR001173">
    <property type="entry name" value="Glyco_trans_2-like"/>
</dbReference>
<feature type="domain" description="Glycosyltransferase 2-like" evidence="1">
    <location>
        <begin position="7"/>
        <end position="104"/>
    </location>
</feature>
<reference evidence="2" key="1">
    <citation type="submission" date="2020-03" db="EMBL/GenBank/DDBJ databases">
        <title>The deep terrestrial virosphere.</title>
        <authorList>
            <person name="Holmfeldt K."/>
            <person name="Nilsson E."/>
            <person name="Simone D."/>
            <person name="Lopez-Fernandez M."/>
            <person name="Wu X."/>
            <person name="de Brujin I."/>
            <person name="Lundin D."/>
            <person name="Andersson A."/>
            <person name="Bertilsson S."/>
            <person name="Dopson M."/>
        </authorList>
    </citation>
    <scope>NUCLEOTIDE SEQUENCE</scope>
    <source>
        <strain evidence="2">MM415B03575</strain>
    </source>
</reference>
<dbReference type="Gene3D" id="3.90.550.10">
    <property type="entry name" value="Spore Coat Polysaccharide Biosynthesis Protein SpsA, Chain A"/>
    <property type="match status" value="1"/>
</dbReference>
<dbReference type="EMBL" id="MT142937">
    <property type="protein sequence ID" value="QJA90792.1"/>
    <property type="molecule type" value="Genomic_DNA"/>
</dbReference>
<dbReference type="SUPFAM" id="SSF53448">
    <property type="entry name" value="Nucleotide-diphospho-sugar transferases"/>
    <property type="match status" value="1"/>
</dbReference>
<evidence type="ECO:0000313" key="2">
    <source>
        <dbReference type="EMBL" id="QJA90792.1"/>
    </source>
</evidence>
<dbReference type="GO" id="GO:0016740">
    <property type="term" value="F:transferase activity"/>
    <property type="evidence" value="ECO:0007669"/>
    <property type="project" value="UniProtKB-KW"/>
</dbReference>
<gene>
    <name evidence="2" type="ORF">MM415B03575_0010</name>
</gene>
<sequence>MNDIKVSIAMIVKNEELNLERCLDSFLPILIEPWVELIVVDTGSTDSTVDVAKKHGAQVFMKEFVPWSFSDARNYAIEQCHGRWVFILDADEELPQDAMYRLKNIFWEEKPEPTKFIHLRNIFSDAGYSTMIQPRLYRNDPDFRFTGNVHNKPNAKGPFYFMQKEVYLNHYGYKFENDEQLANQKYDRSLPMLMEGYEKDPNDTHILTHLIKTLRIKGRFDDVVKYGEEWVTAMQKIEYHEGWFAYNEVWIDLVDAYLRKDDLDNALRIYDMSKKYTDRLPDIELVMGSYYSSKLKDAENARKYYERALKICTTPGSPYEQLLTSNAEITAPKLYNWLALYYYQAGDWQKSGDYLNMGVLMNNPAFKLRWDVFNAGRDIPLSETCPLCKQNVPEDKRKIA</sequence>
<dbReference type="CDD" id="cd02511">
    <property type="entry name" value="Beta4Glucosyltransferase"/>
    <property type="match status" value="1"/>
</dbReference>
<dbReference type="Pfam" id="PF00535">
    <property type="entry name" value="Glycos_transf_2"/>
    <property type="match status" value="1"/>
</dbReference>
<keyword evidence="2" id="KW-0808">Transferase</keyword>
<dbReference type="InterPro" id="IPR029044">
    <property type="entry name" value="Nucleotide-diphossugar_trans"/>
</dbReference>
<name>A0A6M3LAW3_9ZZZZ</name>
<dbReference type="SUPFAM" id="SSF48452">
    <property type="entry name" value="TPR-like"/>
    <property type="match status" value="1"/>
</dbReference>